<sequence>MLAEIAPRPAVLPETGLSEAFLADLVSKHLAQSGTLDLSMLASRMGMSGGLIEEILGFLRRSGRVEVAGAVAGSVFLRFSLTERGRLAAENALLRDGYVGPAPVLLEDYARIVRFQSGARRRLFRDTVRAAFADTVISSDLLDRLGPGVNSGRPLFVYGPAGTGKSFIARRLNRLLGPPILVPHAIAVGESTIRCLDPGVHEIVERGEPASAMLSEGFDGRYALCRRPTVIAGGELTIDMLDLNYEESTRLYRAPLQLRANNGLLLLDDLGRQRVSPAALFNRWIIPLEERVDHLTLKGGQHFTVPFDQVLVFSTNLDPLSLADDAFLRRLGYKIAFVPSTRKEYEAIFRQECEKSSVPWNADLVSFLIAELYGPRGVPLLPCHPRDLLGLALDFSRYQGSQAIDETALRWAWENYFVTPSAAVGDRTQGDSE</sequence>
<dbReference type="InterPro" id="IPR027417">
    <property type="entry name" value="P-loop_NTPase"/>
</dbReference>
<evidence type="ECO:0000259" key="1">
    <source>
        <dbReference type="SMART" id="SM00382"/>
    </source>
</evidence>
<keyword evidence="3" id="KW-1185">Reference proteome</keyword>
<organism evidence="2 3">
    <name type="scientific">Thiorhodococcus minor</name>
    <dbReference type="NCBI Taxonomy" id="57489"/>
    <lineage>
        <taxon>Bacteria</taxon>
        <taxon>Pseudomonadati</taxon>
        <taxon>Pseudomonadota</taxon>
        <taxon>Gammaproteobacteria</taxon>
        <taxon>Chromatiales</taxon>
        <taxon>Chromatiaceae</taxon>
        <taxon>Thiorhodococcus</taxon>
    </lineage>
</organism>
<dbReference type="AlphaFoldDB" id="A0A6M0K112"/>
<evidence type="ECO:0000313" key="2">
    <source>
        <dbReference type="EMBL" id="NEV63021.1"/>
    </source>
</evidence>
<dbReference type="SMART" id="SM00382">
    <property type="entry name" value="AAA"/>
    <property type="match status" value="1"/>
</dbReference>
<name>A0A6M0K112_9GAMM</name>
<protein>
    <submittedName>
        <fullName evidence="2">AAA family ATPase</fullName>
    </submittedName>
</protein>
<dbReference type="SUPFAM" id="SSF52540">
    <property type="entry name" value="P-loop containing nucleoside triphosphate hydrolases"/>
    <property type="match status" value="1"/>
</dbReference>
<dbReference type="EMBL" id="JAAIJQ010000040">
    <property type="protein sequence ID" value="NEV63021.1"/>
    <property type="molecule type" value="Genomic_DNA"/>
</dbReference>
<dbReference type="InterPro" id="IPR003593">
    <property type="entry name" value="AAA+_ATPase"/>
</dbReference>
<feature type="domain" description="AAA+ ATPase" evidence="1">
    <location>
        <begin position="151"/>
        <end position="337"/>
    </location>
</feature>
<dbReference type="Gene3D" id="3.40.50.300">
    <property type="entry name" value="P-loop containing nucleotide triphosphate hydrolases"/>
    <property type="match status" value="1"/>
</dbReference>
<dbReference type="Proteomes" id="UP000483379">
    <property type="component" value="Unassembled WGS sequence"/>
</dbReference>
<evidence type="ECO:0000313" key="3">
    <source>
        <dbReference type="Proteomes" id="UP000483379"/>
    </source>
</evidence>
<reference evidence="2 3" key="1">
    <citation type="submission" date="2020-02" db="EMBL/GenBank/DDBJ databases">
        <title>Genome sequences of Thiorhodococcus mannitoliphagus and Thiorhodococcus minor, purple sulfur photosynthetic bacteria in the gammaproteobacterial family, Chromatiaceae.</title>
        <authorList>
            <person name="Aviles F.A."/>
            <person name="Meyer T.E."/>
            <person name="Kyndt J.A."/>
        </authorList>
    </citation>
    <scope>NUCLEOTIDE SEQUENCE [LARGE SCALE GENOMIC DNA]</scope>
    <source>
        <strain evidence="2 3">DSM 11518</strain>
    </source>
</reference>
<gene>
    <name evidence="2" type="ORF">G3446_14185</name>
</gene>
<dbReference type="RefSeq" id="WP_164453487.1">
    <property type="nucleotide sequence ID" value="NZ_JAAIJQ010000040.1"/>
</dbReference>
<accession>A0A6M0K112</accession>
<comment type="caution">
    <text evidence="2">The sequence shown here is derived from an EMBL/GenBank/DDBJ whole genome shotgun (WGS) entry which is preliminary data.</text>
</comment>
<proteinExistence type="predicted"/>